<organism evidence="1 2">
    <name type="scientific">Pseudomonas marginalis pv. marginalis</name>
    <dbReference type="NCBI Taxonomy" id="97473"/>
    <lineage>
        <taxon>Bacteria</taxon>
        <taxon>Pseudomonadati</taxon>
        <taxon>Pseudomonadota</taxon>
        <taxon>Gammaproteobacteria</taxon>
        <taxon>Pseudomonadales</taxon>
        <taxon>Pseudomonadaceae</taxon>
        <taxon>Pseudomonas</taxon>
    </lineage>
</organism>
<reference evidence="1 2" key="1">
    <citation type="submission" date="2018-08" db="EMBL/GenBank/DDBJ databases">
        <title>Recombination of ecologically and evolutionarily significant loci maintains genetic cohesion in the Pseudomonas syringae species complex.</title>
        <authorList>
            <person name="Dillon M."/>
            <person name="Thakur S."/>
            <person name="Almeida R.N.D."/>
            <person name="Weir B.S."/>
            <person name="Guttman D.S."/>
        </authorList>
    </citation>
    <scope>NUCLEOTIDE SEQUENCE [LARGE SCALE GENOMIC DNA]</scope>
    <source>
        <strain evidence="1 2">ICMP 3555</strain>
    </source>
</reference>
<dbReference type="EMBL" id="RBQF01000146">
    <property type="protein sequence ID" value="RMP10283.1"/>
    <property type="molecule type" value="Genomic_DNA"/>
</dbReference>
<comment type="caution">
    <text evidence="1">The sequence shown here is derived from an EMBL/GenBank/DDBJ whole genome shotgun (WGS) entry which is preliminary data.</text>
</comment>
<gene>
    <name evidence="1" type="ORF">ALQ29_03373</name>
</gene>
<evidence type="ECO:0000313" key="2">
    <source>
        <dbReference type="Proteomes" id="UP000276587"/>
    </source>
</evidence>
<sequence length="97" mass="11161">MLNTNKKITISGEDALEALTEIEFILVSLRKMGTYYIDRPSEEYQRATTDFIDNARITSRLAKVRGLITAGFDTTLGDDDMDDLERHMQELKFWKPA</sequence>
<accession>A0A3M4ATM1</accession>
<proteinExistence type="predicted"/>
<protein>
    <submittedName>
        <fullName evidence="1">Uncharacterized protein</fullName>
    </submittedName>
</protein>
<dbReference type="RefSeq" id="WP_064053897.1">
    <property type="nucleotide sequence ID" value="NZ_RBPW01000137.1"/>
</dbReference>
<evidence type="ECO:0000313" key="1">
    <source>
        <dbReference type="EMBL" id="RMP10283.1"/>
    </source>
</evidence>
<dbReference type="Proteomes" id="UP000276587">
    <property type="component" value="Unassembled WGS sequence"/>
</dbReference>
<dbReference type="AlphaFoldDB" id="A0A3M4ATM1"/>
<keyword evidence="2" id="KW-1185">Reference proteome</keyword>
<name>A0A3M4ATM1_PSEMA</name>